<feature type="region of interest" description="Disordered" evidence="1">
    <location>
        <begin position="1"/>
        <end position="84"/>
    </location>
</feature>
<dbReference type="GO" id="GO:0016874">
    <property type="term" value="F:ligase activity"/>
    <property type="evidence" value="ECO:0007669"/>
    <property type="project" value="UniProtKB-KW"/>
</dbReference>
<dbReference type="AlphaFoldDB" id="X7ZC13"/>
<name>X7ZC13_MYCXE</name>
<dbReference type="PATRIC" id="fig|1299334.3.peg.8362"/>
<evidence type="ECO:0000256" key="1">
    <source>
        <dbReference type="SAM" id="MobiDB-lite"/>
    </source>
</evidence>
<gene>
    <name evidence="2" type="primary">fadD2</name>
    <name evidence="2" type="ORF">I553_1105</name>
</gene>
<protein>
    <submittedName>
        <fullName evidence="2">Acyl-CoA synthetase domain protein</fullName>
        <ecNumber evidence="2">6.2.1.-</ecNumber>
    </submittedName>
</protein>
<dbReference type="EMBL" id="JAOB01000080">
    <property type="protein sequence ID" value="EUA16130.1"/>
    <property type="molecule type" value="Genomic_DNA"/>
</dbReference>
<keyword evidence="2" id="KW-0436">Ligase</keyword>
<proteinExistence type="predicted"/>
<evidence type="ECO:0000313" key="2">
    <source>
        <dbReference type="EMBL" id="EUA16130.1"/>
    </source>
</evidence>
<sequence>MTPARQAAALGGNPDSDEPSGSTDETLAELIARSSKEPAPKATKHSSIIILTSGTTGTRRGHPQHPAHPGANRRHLVARAVQGR</sequence>
<feature type="compositionally biased region" description="Low complexity" evidence="1">
    <location>
        <begin position="46"/>
        <end position="58"/>
    </location>
</feature>
<feature type="compositionally biased region" description="Basic residues" evidence="1">
    <location>
        <begin position="59"/>
        <end position="77"/>
    </location>
</feature>
<organism evidence="2">
    <name type="scientific">Mycobacterium xenopi 4042</name>
    <dbReference type="NCBI Taxonomy" id="1299334"/>
    <lineage>
        <taxon>Bacteria</taxon>
        <taxon>Bacillati</taxon>
        <taxon>Actinomycetota</taxon>
        <taxon>Actinomycetes</taxon>
        <taxon>Mycobacteriales</taxon>
        <taxon>Mycobacteriaceae</taxon>
        <taxon>Mycobacterium</taxon>
    </lineage>
</organism>
<reference evidence="2" key="1">
    <citation type="submission" date="2014-01" db="EMBL/GenBank/DDBJ databases">
        <authorList>
            <person name="Brown-Elliot B."/>
            <person name="Wallace R."/>
            <person name="Lenaerts A."/>
            <person name="Ordway D."/>
            <person name="DeGroote M.A."/>
            <person name="Parker T."/>
            <person name="Sizemore C."/>
            <person name="Tallon L.J."/>
            <person name="Sadzewicz L.K."/>
            <person name="Sengamalay N."/>
            <person name="Fraser C.M."/>
            <person name="Hine E."/>
            <person name="Shefchek K.A."/>
            <person name="Das S.P."/>
            <person name="Tettelin H."/>
        </authorList>
    </citation>
    <scope>NUCLEOTIDE SEQUENCE [LARGE SCALE GENOMIC DNA]</scope>
    <source>
        <strain evidence="2">4042</strain>
    </source>
</reference>
<dbReference type="EC" id="6.2.1.-" evidence="2"/>
<comment type="caution">
    <text evidence="2">The sequence shown here is derived from an EMBL/GenBank/DDBJ whole genome shotgun (WGS) entry which is preliminary data.</text>
</comment>
<accession>X7ZC13</accession>